<organism evidence="6 7">
    <name type="scientific">Pseudomonas syringae pv. viburni</name>
    <dbReference type="NCBI Taxonomy" id="251703"/>
    <lineage>
        <taxon>Bacteria</taxon>
        <taxon>Pseudomonadati</taxon>
        <taxon>Pseudomonadota</taxon>
        <taxon>Gammaproteobacteria</taxon>
        <taxon>Pseudomonadales</taxon>
        <taxon>Pseudomonadaceae</taxon>
        <taxon>Pseudomonas</taxon>
    </lineage>
</organism>
<dbReference type="SUPFAM" id="SSF48498">
    <property type="entry name" value="Tetracyclin repressor-like, C-terminal domain"/>
    <property type="match status" value="1"/>
</dbReference>
<dbReference type="PROSITE" id="PS50977">
    <property type="entry name" value="HTH_TETR_2"/>
    <property type="match status" value="1"/>
</dbReference>
<gene>
    <name evidence="6" type="ORF">ALO40_05042</name>
</gene>
<evidence type="ECO:0000259" key="5">
    <source>
        <dbReference type="PROSITE" id="PS50977"/>
    </source>
</evidence>
<comment type="caution">
    <text evidence="6">The sequence shown here is derived from an EMBL/GenBank/DDBJ whole genome shotgun (WGS) entry which is preliminary data.</text>
</comment>
<evidence type="ECO:0000313" key="7">
    <source>
        <dbReference type="Proteomes" id="UP000050317"/>
    </source>
</evidence>
<dbReference type="EMBL" id="LJRR01000301">
    <property type="protein sequence ID" value="KPZ13143.1"/>
    <property type="molecule type" value="Genomic_DNA"/>
</dbReference>
<dbReference type="AlphaFoldDB" id="A0A0Q0CLM2"/>
<dbReference type="Proteomes" id="UP000050317">
    <property type="component" value="Unassembled WGS sequence"/>
</dbReference>
<dbReference type="Pfam" id="PF00440">
    <property type="entry name" value="TetR_N"/>
    <property type="match status" value="1"/>
</dbReference>
<feature type="DNA-binding region" description="H-T-H motif" evidence="4">
    <location>
        <begin position="78"/>
        <end position="97"/>
    </location>
</feature>
<evidence type="ECO:0000256" key="1">
    <source>
        <dbReference type="ARBA" id="ARBA00023015"/>
    </source>
</evidence>
<dbReference type="PANTHER" id="PTHR47506:SF7">
    <property type="entry name" value="TRANSCRIPTIONAL REGULATORY PROTEIN"/>
    <property type="match status" value="1"/>
</dbReference>
<keyword evidence="1" id="KW-0805">Transcription regulation</keyword>
<proteinExistence type="predicted"/>
<evidence type="ECO:0000313" key="6">
    <source>
        <dbReference type="EMBL" id="KPZ13143.1"/>
    </source>
</evidence>
<protein>
    <submittedName>
        <fullName evidence="6">Transcriptional regulator, TetR family</fullName>
    </submittedName>
</protein>
<reference evidence="6 7" key="1">
    <citation type="submission" date="2015-09" db="EMBL/GenBank/DDBJ databases">
        <title>Genome announcement of multiple Pseudomonas syringae strains.</title>
        <authorList>
            <person name="Thakur S."/>
            <person name="Wang P.W."/>
            <person name="Gong Y."/>
            <person name="Weir B.S."/>
            <person name="Guttman D.S."/>
        </authorList>
    </citation>
    <scope>NUCLEOTIDE SEQUENCE [LARGE SCALE GENOMIC DNA]</scope>
    <source>
        <strain evidence="6 7">ICMP3963</strain>
    </source>
</reference>
<evidence type="ECO:0000256" key="2">
    <source>
        <dbReference type="ARBA" id="ARBA00023125"/>
    </source>
</evidence>
<dbReference type="GO" id="GO:0003677">
    <property type="term" value="F:DNA binding"/>
    <property type="evidence" value="ECO:0007669"/>
    <property type="project" value="UniProtKB-UniRule"/>
</dbReference>
<keyword evidence="3" id="KW-0804">Transcription</keyword>
<dbReference type="InterPro" id="IPR036271">
    <property type="entry name" value="Tet_transcr_reg_TetR-rel_C_sf"/>
</dbReference>
<dbReference type="PATRIC" id="fig|251703.9.peg.2095"/>
<evidence type="ECO:0000256" key="4">
    <source>
        <dbReference type="PROSITE-ProRule" id="PRU00335"/>
    </source>
</evidence>
<dbReference type="InterPro" id="IPR009057">
    <property type="entry name" value="Homeodomain-like_sf"/>
</dbReference>
<dbReference type="SUPFAM" id="SSF46689">
    <property type="entry name" value="Homeodomain-like"/>
    <property type="match status" value="1"/>
</dbReference>
<dbReference type="PANTHER" id="PTHR47506">
    <property type="entry name" value="TRANSCRIPTIONAL REGULATORY PROTEIN"/>
    <property type="match status" value="1"/>
</dbReference>
<accession>A0A0Q0CLM2</accession>
<dbReference type="Gene3D" id="1.10.357.10">
    <property type="entry name" value="Tetracycline Repressor, domain 2"/>
    <property type="match status" value="1"/>
</dbReference>
<dbReference type="InterPro" id="IPR001647">
    <property type="entry name" value="HTH_TetR"/>
</dbReference>
<feature type="domain" description="HTH tetR-type" evidence="5">
    <location>
        <begin position="55"/>
        <end position="115"/>
    </location>
</feature>
<keyword evidence="2 4" id="KW-0238">DNA-binding</keyword>
<name>A0A0Q0CLM2_9PSED</name>
<sequence>MIWTARQAPDQLFPVQVLIATESLLHRFIYPCINALTHWSSLEAQRMRYALDHKAQTHQRIVKEASMRFRRDGIGATGLQPLMKALGLTHGGFYAHFKSKDDLVEQALSHALDNVKGITSEVFARQDSLSEFIDLYLSTTSRDAQDGGCPLPTMCLELGQRDQPSETTDKIVLHLLELFENSLAGTGLEPRSVPILSALVGGLVLARSAADDELSERILNTTRDYLKQEIKKSTN</sequence>
<dbReference type="Gene3D" id="1.10.10.60">
    <property type="entry name" value="Homeodomain-like"/>
    <property type="match status" value="1"/>
</dbReference>
<evidence type="ECO:0000256" key="3">
    <source>
        <dbReference type="ARBA" id="ARBA00023163"/>
    </source>
</evidence>